<comment type="caution">
    <text evidence="6">The sequence shown here is derived from an EMBL/GenBank/DDBJ whole genome shotgun (WGS) entry which is preliminary data.</text>
</comment>
<feature type="chain" id="PRO_5041031451" description="Endolytic peptidoglycan transglycosylase RlpA" evidence="3">
    <location>
        <begin position="25"/>
        <end position="131"/>
    </location>
</feature>
<dbReference type="GO" id="GO:0008932">
    <property type="term" value="F:lytic endotransglycosylase activity"/>
    <property type="evidence" value="ECO:0007669"/>
    <property type="project" value="UniProtKB-UniRule"/>
</dbReference>
<feature type="domain" description="RlpA-like protein double-psi beta-barrel" evidence="5">
    <location>
        <begin position="32"/>
        <end position="120"/>
    </location>
</feature>
<dbReference type="Proteomes" id="UP001138768">
    <property type="component" value="Unassembled WGS sequence"/>
</dbReference>
<accession>A0A9X0WBC4</accession>
<evidence type="ECO:0000256" key="2">
    <source>
        <dbReference type="ARBA" id="ARBA00023316"/>
    </source>
</evidence>
<dbReference type="EMBL" id="NRRY01000042">
    <property type="protein sequence ID" value="MBK1620547.1"/>
    <property type="molecule type" value="Genomic_DNA"/>
</dbReference>
<dbReference type="InterPro" id="IPR034718">
    <property type="entry name" value="RlpA"/>
</dbReference>
<dbReference type="PANTHER" id="PTHR34183:SF1">
    <property type="entry name" value="ENDOLYTIC PEPTIDOGLYCAN TRANSGLYCOSYLASE RLPA"/>
    <property type="match status" value="1"/>
</dbReference>
<dbReference type="SUPFAM" id="SSF50685">
    <property type="entry name" value="Barwin-like endoglucanases"/>
    <property type="match status" value="1"/>
</dbReference>
<dbReference type="RefSeq" id="WP_200247623.1">
    <property type="nucleotide sequence ID" value="NZ_JAXUFI010000014.1"/>
</dbReference>
<proteinExistence type="inferred from homology"/>
<comment type="function">
    <text evidence="3">Lytic transglycosylase with a strong preference for naked glycan strands that lack stem peptides.</text>
</comment>
<organism evidence="6 7">
    <name type="scientific">Lamprobacter modestohalophilus</name>
    <dbReference type="NCBI Taxonomy" id="1064514"/>
    <lineage>
        <taxon>Bacteria</taxon>
        <taxon>Pseudomonadati</taxon>
        <taxon>Pseudomonadota</taxon>
        <taxon>Gammaproteobacteria</taxon>
        <taxon>Chromatiales</taxon>
        <taxon>Chromatiaceae</taxon>
        <taxon>Lamprobacter</taxon>
    </lineage>
</organism>
<dbReference type="GO" id="GO:0071555">
    <property type="term" value="P:cell wall organization"/>
    <property type="evidence" value="ECO:0007669"/>
    <property type="project" value="UniProtKB-KW"/>
</dbReference>
<reference evidence="6 7" key="1">
    <citation type="journal article" date="2020" name="Microorganisms">
        <title>Osmotic Adaptation and Compatible Solute Biosynthesis of Phototrophic Bacteria as Revealed from Genome Analyses.</title>
        <authorList>
            <person name="Imhoff J.F."/>
            <person name="Rahn T."/>
            <person name="Kunzel S."/>
            <person name="Keller A."/>
            <person name="Neulinger S.C."/>
        </authorList>
    </citation>
    <scope>NUCLEOTIDE SEQUENCE [LARGE SCALE GENOMIC DNA]</scope>
    <source>
        <strain evidence="6 7">DSM 25653</strain>
    </source>
</reference>
<dbReference type="InterPro" id="IPR036908">
    <property type="entry name" value="RlpA-like_sf"/>
</dbReference>
<evidence type="ECO:0000313" key="6">
    <source>
        <dbReference type="EMBL" id="MBK1620547.1"/>
    </source>
</evidence>
<dbReference type="GO" id="GO:0000270">
    <property type="term" value="P:peptidoglycan metabolic process"/>
    <property type="evidence" value="ECO:0007669"/>
    <property type="project" value="UniProtKB-UniRule"/>
</dbReference>
<protein>
    <recommendedName>
        <fullName evidence="3">Endolytic peptidoglycan transglycosylase RlpA</fullName>
        <ecNumber evidence="3">4.2.2.-</ecNumber>
    </recommendedName>
</protein>
<keyword evidence="7" id="KW-1185">Reference proteome</keyword>
<dbReference type="HAMAP" id="MF_02071">
    <property type="entry name" value="RlpA"/>
    <property type="match status" value="1"/>
</dbReference>
<dbReference type="CDD" id="cd22268">
    <property type="entry name" value="DPBB_RlpA-like"/>
    <property type="match status" value="1"/>
</dbReference>
<dbReference type="Pfam" id="PF03330">
    <property type="entry name" value="DPBB_1"/>
    <property type="match status" value="1"/>
</dbReference>
<evidence type="ECO:0000313" key="7">
    <source>
        <dbReference type="Proteomes" id="UP001138768"/>
    </source>
</evidence>
<keyword evidence="1 3" id="KW-0456">Lyase</keyword>
<evidence type="ECO:0000256" key="1">
    <source>
        <dbReference type="ARBA" id="ARBA00023239"/>
    </source>
</evidence>
<keyword evidence="3" id="KW-0732">Signal</keyword>
<evidence type="ECO:0000256" key="3">
    <source>
        <dbReference type="HAMAP-Rule" id="MF_02071"/>
    </source>
</evidence>
<name>A0A9X0WBC4_9GAMM</name>
<evidence type="ECO:0000256" key="4">
    <source>
        <dbReference type="RuleBase" id="RU003495"/>
    </source>
</evidence>
<dbReference type="PANTHER" id="PTHR34183">
    <property type="entry name" value="ENDOLYTIC PEPTIDOGLYCAN TRANSGLYCOSYLASE RLPA"/>
    <property type="match status" value="1"/>
</dbReference>
<dbReference type="InterPro" id="IPR009009">
    <property type="entry name" value="RlpA-like_DPBB"/>
</dbReference>
<dbReference type="Gene3D" id="2.40.40.10">
    <property type="entry name" value="RlpA-like domain"/>
    <property type="match status" value="1"/>
</dbReference>
<dbReference type="InterPro" id="IPR012997">
    <property type="entry name" value="RplA"/>
</dbReference>
<gene>
    <name evidence="3" type="primary">rlpA</name>
    <name evidence="6" type="ORF">CKO42_19355</name>
</gene>
<feature type="signal peptide" evidence="3">
    <location>
        <begin position="1"/>
        <end position="24"/>
    </location>
</feature>
<dbReference type="EC" id="4.2.2.-" evidence="3"/>
<keyword evidence="6" id="KW-0449">Lipoprotein</keyword>
<dbReference type="AlphaFoldDB" id="A0A9X0WBC4"/>
<keyword evidence="2 3" id="KW-0961">Cell wall biogenesis/degradation</keyword>
<sequence precursor="true">MTNTRKFLFIGLFLLTGVTSPLMAAQPGQVMTGVASYYHDSLHGNKTASGKIYNKNKLSAAHKTLPLGTRVRVTEPKSGRSVVLEVNDRGPFVKGRIIDLSRRAATELGMLKKGLAKVKVEIVSVPGRSGA</sequence>
<comment type="similarity">
    <text evidence="3 4">Belongs to the RlpA family.</text>
</comment>
<evidence type="ECO:0000259" key="5">
    <source>
        <dbReference type="Pfam" id="PF03330"/>
    </source>
</evidence>
<dbReference type="NCBIfam" id="TIGR00413">
    <property type="entry name" value="rlpA"/>
    <property type="match status" value="1"/>
</dbReference>